<gene>
    <name evidence="2" type="ORF">A2Z23_00320</name>
</gene>
<dbReference type="AlphaFoldDB" id="A0A1F5G391"/>
<dbReference type="EMBL" id="MFAV01000020">
    <property type="protein sequence ID" value="OGD86341.1"/>
    <property type="molecule type" value="Genomic_DNA"/>
</dbReference>
<dbReference type="Proteomes" id="UP000176628">
    <property type="component" value="Unassembled WGS sequence"/>
</dbReference>
<evidence type="ECO:0000313" key="2">
    <source>
        <dbReference type="EMBL" id="OGD86341.1"/>
    </source>
</evidence>
<keyword evidence="1" id="KW-1133">Transmembrane helix</keyword>
<keyword evidence="1" id="KW-0812">Transmembrane</keyword>
<protein>
    <submittedName>
        <fullName evidence="2">Uncharacterized protein</fullName>
    </submittedName>
</protein>
<keyword evidence="1" id="KW-0472">Membrane</keyword>
<organism evidence="2 3">
    <name type="scientific">Candidatus Curtissbacteria bacterium RBG_16_39_7</name>
    <dbReference type="NCBI Taxonomy" id="1797707"/>
    <lineage>
        <taxon>Bacteria</taxon>
        <taxon>Candidatus Curtissiibacteriota</taxon>
    </lineage>
</organism>
<name>A0A1F5G391_9BACT</name>
<reference evidence="2 3" key="1">
    <citation type="journal article" date="2016" name="Nat. Commun.">
        <title>Thousands of microbial genomes shed light on interconnected biogeochemical processes in an aquifer system.</title>
        <authorList>
            <person name="Anantharaman K."/>
            <person name="Brown C.T."/>
            <person name="Hug L.A."/>
            <person name="Sharon I."/>
            <person name="Castelle C.J."/>
            <person name="Probst A.J."/>
            <person name="Thomas B.C."/>
            <person name="Singh A."/>
            <person name="Wilkins M.J."/>
            <person name="Karaoz U."/>
            <person name="Brodie E.L."/>
            <person name="Williams K.H."/>
            <person name="Hubbard S.S."/>
            <person name="Banfield J.F."/>
        </authorList>
    </citation>
    <scope>NUCLEOTIDE SEQUENCE [LARGE SCALE GENOMIC DNA]</scope>
</reference>
<proteinExistence type="predicted"/>
<sequence>MFFDLTQALLILVIIVLTSFLIIVGVQVYFILKDVRVTLSRLNKVLDNTGVITDKIREPFDSSSSINLGLRAFLSFLNLLRGREK</sequence>
<evidence type="ECO:0000313" key="3">
    <source>
        <dbReference type="Proteomes" id="UP000176628"/>
    </source>
</evidence>
<feature type="transmembrane region" description="Helical" evidence="1">
    <location>
        <begin position="6"/>
        <end position="32"/>
    </location>
</feature>
<evidence type="ECO:0000256" key="1">
    <source>
        <dbReference type="SAM" id="Phobius"/>
    </source>
</evidence>
<comment type="caution">
    <text evidence="2">The sequence shown here is derived from an EMBL/GenBank/DDBJ whole genome shotgun (WGS) entry which is preliminary data.</text>
</comment>
<accession>A0A1F5G391</accession>